<organism evidence="1 2">
    <name type="scientific">Cherax quadricarinatus</name>
    <name type="common">Australian red claw crayfish</name>
    <dbReference type="NCBI Taxonomy" id="27406"/>
    <lineage>
        <taxon>Eukaryota</taxon>
        <taxon>Metazoa</taxon>
        <taxon>Ecdysozoa</taxon>
        <taxon>Arthropoda</taxon>
        <taxon>Crustacea</taxon>
        <taxon>Multicrustacea</taxon>
        <taxon>Malacostraca</taxon>
        <taxon>Eumalacostraca</taxon>
        <taxon>Eucarida</taxon>
        <taxon>Decapoda</taxon>
        <taxon>Pleocyemata</taxon>
        <taxon>Astacidea</taxon>
        <taxon>Parastacoidea</taxon>
        <taxon>Parastacidae</taxon>
        <taxon>Cherax</taxon>
    </lineage>
</organism>
<dbReference type="Proteomes" id="UP001445076">
    <property type="component" value="Unassembled WGS sequence"/>
</dbReference>
<proteinExistence type="predicted"/>
<dbReference type="AlphaFoldDB" id="A0AAW0X2K0"/>
<accession>A0AAW0X2K0</accession>
<protein>
    <submittedName>
        <fullName evidence="1">Uncharacterized protein</fullName>
    </submittedName>
</protein>
<sequence>MYLCNILAHINGRTKVQVYLCLSCSDSSISMLKLISADNADGQPLALMCTLAVNNFVPSQTQQTHLDIKSVRSQASKHSHFTLTYTRVYIYINAHPCMHAYRNVP</sequence>
<comment type="caution">
    <text evidence="1">The sequence shown here is derived from an EMBL/GenBank/DDBJ whole genome shotgun (WGS) entry which is preliminary data.</text>
</comment>
<evidence type="ECO:0000313" key="1">
    <source>
        <dbReference type="EMBL" id="KAK8738617.1"/>
    </source>
</evidence>
<gene>
    <name evidence="1" type="ORF">OTU49_003971</name>
</gene>
<name>A0AAW0X2K0_CHEQU</name>
<reference evidence="1 2" key="1">
    <citation type="journal article" date="2024" name="BMC Genomics">
        <title>Genome assembly of redclaw crayfish (Cherax quadricarinatus) provides insights into its immune adaptation and hypoxia tolerance.</title>
        <authorList>
            <person name="Liu Z."/>
            <person name="Zheng J."/>
            <person name="Li H."/>
            <person name="Fang K."/>
            <person name="Wang S."/>
            <person name="He J."/>
            <person name="Zhou D."/>
            <person name="Weng S."/>
            <person name="Chi M."/>
            <person name="Gu Z."/>
            <person name="He J."/>
            <person name="Li F."/>
            <person name="Wang M."/>
        </authorList>
    </citation>
    <scope>NUCLEOTIDE SEQUENCE [LARGE SCALE GENOMIC DNA]</scope>
    <source>
        <strain evidence="1">ZL_2023a</strain>
    </source>
</reference>
<keyword evidence="2" id="KW-1185">Reference proteome</keyword>
<dbReference type="EMBL" id="JARKIK010000039">
    <property type="protein sequence ID" value="KAK8738617.1"/>
    <property type="molecule type" value="Genomic_DNA"/>
</dbReference>
<evidence type="ECO:0000313" key="2">
    <source>
        <dbReference type="Proteomes" id="UP001445076"/>
    </source>
</evidence>